<evidence type="ECO:0000313" key="3">
    <source>
        <dbReference type="RefSeq" id="XP_052131448.1"/>
    </source>
</evidence>
<dbReference type="AlphaFoldDB" id="A0A9C6X9C8"/>
<dbReference type="KEGG" id="foc:127751641"/>
<accession>A0A9C6X9C8</accession>
<dbReference type="Proteomes" id="UP000504606">
    <property type="component" value="Unplaced"/>
</dbReference>
<evidence type="ECO:0000256" key="1">
    <source>
        <dbReference type="SAM" id="MobiDB-lite"/>
    </source>
</evidence>
<feature type="region of interest" description="Disordered" evidence="1">
    <location>
        <begin position="149"/>
        <end position="237"/>
    </location>
</feature>
<name>A0A9C6X9C8_FRAOC</name>
<gene>
    <name evidence="3" type="primary">LOC127751641</name>
</gene>
<keyword evidence="2" id="KW-1185">Reference proteome</keyword>
<protein>
    <submittedName>
        <fullName evidence="3">Uncharacterized protein LOC127751641</fullName>
    </submittedName>
</protein>
<organism evidence="2 3">
    <name type="scientific">Frankliniella occidentalis</name>
    <name type="common">Western flower thrips</name>
    <name type="synonym">Euthrips occidentalis</name>
    <dbReference type="NCBI Taxonomy" id="133901"/>
    <lineage>
        <taxon>Eukaryota</taxon>
        <taxon>Metazoa</taxon>
        <taxon>Ecdysozoa</taxon>
        <taxon>Arthropoda</taxon>
        <taxon>Hexapoda</taxon>
        <taxon>Insecta</taxon>
        <taxon>Pterygota</taxon>
        <taxon>Neoptera</taxon>
        <taxon>Paraneoptera</taxon>
        <taxon>Thysanoptera</taxon>
        <taxon>Terebrantia</taxon>
        <taxon>Thripoidea</taxon>
        <taxon>Thripidae</taxon>
        <taxon>Frankliniella</taxon>
    </lineage>
</organism>
<dbReference type="RefSeq" id="XP_052131448.1">
    <property type="nucleotide sequence ID" value="XM_052275488.1"/>
</dbReference>
<sequence>MASNSKEDGSEDGRAAAALHPITIYRRKRRKEELQLSLLRAALVPADEVDEQINSEVFVNARNSREELCSSNIFKESCSSSPSEQFVVTCPRAVTSEPGRFLMNENMQLEVEDNDLCQGDQSFNFNSSSEVSEDENVNGTSSYQVFHLERGNADGGPPGDGDPDDNDFEDDDGDEGDEDDGEENNYWNELEDQNEFEGENNDMDNDNEPSDPEDDDPSDPESEGDDNENDGGDRNLTFHPDRLNTICHLYANHSVKEVFAVILTLFDRHSWTYEALIGCFQMLNFVMGANLFPKSKQTLWSALNRRSLGIKKHAYCKRCRRYLGRYKDLPNQVECCQRIFMKRDVPYFMEFDLKAQLKQFLARPDAAQLLFSRANREKHNIEALEDIYDGSEYQRLEAQGILGANDFSYTFNNDGFHVAKSSHVQVNPIYVRLNELPMNVRQKYLFVAGVWIDRGDPEMVVYLDKCLVQQGNRLSRQGITWNAPGKGIITSKFIATVCAVDAKARCIIMNMNPPTAYHGCTFCPIQGVQANGIHFPVQEEMPEPRTHAELQDLMEAAHDNPNGNYEGVKGISPLMYLRHFDLGKGMSTDDLHPFFEGVVQFHMDKLLTENNAPYYIGSPANIALINARLLLMKPPTLLSRTPRGIDTRAKWRGHEWRNWILYYAYPCLTALLPQRYLRHLMTLSRAIFLVSRDSVTENDLNEAEEKFTDYVTDFQAFFGVQCMRFNVHVLLHAVRAVRCWGPAFVHSTFNFESWNMKLKKHVKSMKDPILQIVNRHLITSFINGVPFDPNFSPEVQLEVSSILLKSDLKTAEKVGDVFLLGQAEPALVTDEERLALADVNIRNIQGLIRYKRALYGRLEIRSTEYTRPEKNNNNHILSWNGSFYRVKSIVKVTRLNHPETCVLFVNKVELNGHAIIVSHFGEVALVQHNRLEICLFESVRVFALFIECAGLSWIVPLANSCEID</sequence>
<proteinExistence type="predicted"/>
<dbReference type="PANTHER" id="PTHR46579">
    <property type="entry name" value="F5/8 TYPE C DOMAIN-CONTAINING PROTEIN-RELATED"/>
    <property type="match status" value="1"/>
</dbReference>
<dbReference type="GeneID" id="127751641"/>
<dbReference type="PANTHER" id="PTHR46579:SF1">
    <property type="entry name" value="F5_8 TYPE C DOMAIN-CONTAINING PROTEIN"/>
    <property type="match status" value="1"/>
</dbReference>
<evidence type="ECO:0000313" key="2">
    <source>
        <dbReference type="Proteomes" id="UP000504606"/>
    </source>
</evidence>
<dbReference type="OrthoDB" id="7694954at2759"/>
<reference evidence="3" key="1">
    <citation type="submission" date="2025-08" db="UniProtKB">
        <authorList>
            <consortium name="RefSeq"/>
        </authorList>
    </citation>
    <scope>IDENTIFICATION</scope>
    <source>
        <tissue evidence="3">Whole organism</tissue>
    </source>
</reference>
<feature type="compositionally biased region" description="Acidic residues" evidence="1">
    <location>
        <begin position="161"/>
        <end position="230"/>
    </location>
</feature>